<sequence>MSLDNIPPTSPLWNLGLDYRPPSSEDADSVSPSSSEFMFENFHTATIDLPGPNIVTNNLPHTPTSQLAEIPATRNKVSDPPESSSVRPHAPPQRLSVLRQGGTASVLDLASLVRSTRDRAQESMEFIGSPPVFNYHPTTSSFDQPPVQPSLNDSAAEQTTNNARNASIETNTPHQTPVRRRLISRLGGVPECGLPLQSGTSYQTPSSTAPSLLSSPCAQPHNLDHKRSLVKATHGRQQIEPRLSSSSPSPNEDGSTRQSPTSDLGRRPHTEEVQVPSSCLPISMEGRRSMGSPKECRSRRSKSQSDSIDGLQERDSFEKVHEPYVVENDDEACTSMSSDAPPEAPARLRSLSGPAPSRPVHPAAAFMDADALLQALACARNL</sequence>
<dbReference type="OrthoDB" id="2507525at2759"/>
<organism evidence="2 3">
    <name type="scientific">Puccinia sorghi</name>
    <dbReference type="NCBI Taxonomy" id="27349"/>
    <lineage>
        <taxon>Eukaryota</taxon>
        <taxon>Fungi</taxon>
        <taxon>Dikarya</taxon>
        <taxon>Basidiomycota</taxon>
        <taxon>Pucciniomycotina</taxon>
        <taxon>Pucciniomycetes</taxon>
        <taxon>Pucciniales</taxon>
        <taxon>Pucciniaceae</taxon>
        <taxon>Puccinia</taxon>
    </lineage>
</organism>
<dbReference type="VEuPathDB" id="FungiDB:VP01_543g3"/>
<dbReference type="AlphaFoldDB" id="A0A0L6UKE6"/>
<feature type="compositionally biased region" description="Low complexity" evidence="1">
    <location>
        <begin position="21"/>
        <end position="35"/>
    </location>
</feature>
<feature type="region of interest" description="Disordered" evidence="1">
    <location>
        <begin position="49"/>
        <end position="93"/>
    </location>
</feature>
<feature type="region of interest" description="Disordered" evidence="1">
    <location>
        <begin position="1"/>
        <end position="35"/>
    </location>
</feature>
<evidence type="ECO:0000313" key="2">
    <source>
        <dbReference type="EMBL" id="KNZ48747.1"/>
    </source>
</evidence>
<reference evidence="2 3" key="1">
    <citation type="submission" date="2015-08" db="EMBL/GenBank/DDBJ databases">
        <title>Next Generation Sequencing and Analysis of the Genome of Puccinia sorghi L Schw, the Causal Agent of Maize Common Rust.</title>
        <authorList>
            <person name="Rochi L."/>
            <person name="Burguener G."/>
            <person name="Darino M."/>
            <person name="Turjanski A."/>
            <person name="Kreff E."/>
            <person name="Dieguez M.J."/>
            <person name="Sacco F."/>
        </authorList>
    </citation>
    <scope>NUCLEOTIDE SEQUENCE [LARGE SCALE GENOMIC DNA]</scope>
    <source>
        <strain evidence="2 3">RO10H11247</strain>
    </source>
</reference>
<dbReference type="EMBL" id="LAVV01010653">
    <property type="protein sequence ID" value="KNZ48747.1"/>
    <property type="molecule type" value="Genomic_DNA"/>
</dbReference>
<dbReference type="Proteomes" id="UP000037035">
    <property type="component" value="Unassembled WGS sequence"/>
</dbReference>
<keyword evidence="3" id="KW-1185">Reference proteome</keyword>
<feature type="compositionally biased region" description="Polar residues" evidence="1">
    <location>
        <begin position="136"/>
        <end position="175"/>
    </location>
</feature>
<gene>
    <name evidence="2" type="ORF">VP01_543g3</name>
</gene>
<proteinExistence type="predicted"/>
<feature type="compositionally biased region" description="Polar residues" evidence="1">
    <location>
        <begin position="252"/>
        <end position="262"/>
    </location>
</feature>
<evidence type="ECO:0000256" key="1">
    <source>
        <dbReference type="SAM" id="MobiDB-lite"/>
    </source>
</evidence>
<protein>
    <submittedName>
        <fullName evidence="2">Uncharacterized protein</fullName>
    </submittedName>
</protein>
<feature type="compositionally biased region" description="Low complexity" evidence="1">
    <location>
        <begin position="204"/>
        <end position="216"/>
    </location>
</feature>
<name>A0A0L6UKE6_9BASI</name>
<feature type="region of interest" description="Disordered" evidence="1">
    <location>
        <begin position="135"/>
        <end position="359"/>
    </location>
</feature>
<accession>A0A0L6UKE6</accession>
<evidence type="ECO:0000313" key="3">
    <source>
        <dbReference type="Proteomes" id="UP000037035"/>
    </source>
</evidence>
<feature type="compositionally biased region" description="Basic and acidic residues" evidence="1">
    <location>
        <begin position="311"/>
        <end position="324"/>
    </location>
</feature>
<comment type="caution">
    <text evidence="2">The sequence shown here is derived from an EMBL/GenBank/DDBJ whole genome shotgun (WGS) entry which is preliminary data.</text>
</comment>
<feature type="compositionally biased region" description="Polar residues" evidence="1">
    <location>
        <begin position="54"/>
        <end position="67"/>
    </location>
</feature>